<evidence type="ECO:0000313" key="3">
    <source>
        <dbReference type="Proteomes" id="UP000233727"/>
    </source>
</evidence>
<evidence type="ECO:0000313" key="2">
    <source>
        <dbReference type="EMBL" id="PKU93396.1"/>
    </source>
</evidence>
<reference evidence="2 3" key="1">
    <citation type="submission" date="2017-10" db="EMBL/GenBank/DDBJ databases">
        <title>Bifidobacterium genomics.</title>
        <authorList>
            <person name="Lugli G.A."/>
            <person name="Milani C."/>
            <person name="Mancabelli L."/>
        </authorList>
    </citation>
    <scope>NUCLEOTIDE SEQUENCE [LARGE SCALE GENOMIC DNA]</scope>
    <source>
        <strain evidence="2 3">1542B</strain>
    </source>
</reference>
<accession>A0A2N3QNX7</accession>
<dbReference type="AlphaFoldDB" id="A0A2N3QNX7"/>
<dbReference type="EMBL" id="PCGY01000002">
    <property type="protein sequence ID" value="PKU93396.1"/>
    <property type="molecule type" value="Genomic_DNA"/>
</dbReference>
<feature type="compositionally biased region" description="Basic and acidic residues" evidence="1">
    <location>
        <begin position="173"/>
        <end position="185"/>
    </location>
</feature>
<sequence>MGTMHRCALLSAHVFHSANWLHRQDNERCQFAAASLGKSQHLGSEGANHEFFRFQSGKLGGKDRFLKKLRNRDGRLRDRFYKNRGIPTISRRTIGSLGAESRRVHQMAFGREMLTVPAISRRVESKDTEIDWARRNAAGALWISDIVWMPFRCRCVLRTRACRLQARLTAVGARRESPQRRRPPDIRGSLARKHESGGVLPKTASEPIFMNRGIPTFLLGNHA</sequence>
<organism evidence="2 3">
    <name type="scientific">Bifidobacterium thermophilum</name>
    <dbReference type="NCBI Taxonomy" id="33905"/>
    <lineage>
        <taxon>Bacteria</taxon>
        <taxon>Bacillati</taxon>
        <taxon>Actinomycetota</taxon>
        <taxon>Actinomycetes</taxon>
        <taxon>Bifidobacteriales</taxon>
        <taxon>Bifidobacteriaceae</taxon>
        <taxon>Bifidobacterium</taxon>
    </lineage>
</organism>
<name>A0A2N3QNX7_9BIFI</name>
<protein>
    <submittedName>
        <fullName evidence="2">Uncharacterized protein</fullName>
    </submittedName>
</protein>
<dbReference type="Proteomes" id="UP000233727">
    <property type="component" value="Unassembled WGS sequence"/>
</dbReference>
<comment type="caution">
    <text evidence="2">The sequence shown here is derived from an EMBL/GenBank/DDBJ whole genome shotgun (WGS) entry which is preliminary data.</text>
</comment>
<feature type="region of interest" description="Disordered" evidence="1">
    <location>
        <begin position="172"/>
        <end position="203"/>
    </location>
</feature>
<gene>
    <name evidence="2" type="ORF">CQR47_0170</name>
</gene>
<evidence type="ECO:0000256" key="1">
    <source>
        <dbReference type="SAM" id="MobiDB-lite"/>
    </source>
</evidence>
<proteinExistence type="predicted"/>